<gene>
    <name evidence="3" type="ORF">AACH00_12165</name>
</gene>
<keyword evidence="4" id="KW-1185">Reference proteome</keyword>
<evidence type="ECO:0000259" key="2">
    <source>
        <dbReference type="Pfam" id="PF09832"/>
    </source>
</evidence>
<reference evidence="3 4" key="1">
    <citation type="submission" date="2024-04" db="EMBL/GenBank/DDBJ databases">
        <title>Novel species of the genus Ideonella isolated from streams.</title>
        <authorList>
            <person name="Lu H."/>
        </authorList>
    </citation>
    <scope>NUCLEOTIDE SEQUENCE [LARGE SCALE GENOMIC DNA]</scope>
    <source>
        <strain evidence="3 4">LYT19W</strain>
    </source>
</reference>
<evidence type="ECO:0000313" key="3">
    <source>
        <dbReference type="EMBL" id="MEK8047109.1"/>
    </source>
</evidence>
<accession>A0ABU9C5F5</accession>
<feature type="chain" id="PRO_5047457038" evidence="1">
    <location>
        <begin position="25"/>
        <end position="193"/>
    </location>
</feature>
<evidence type="ECO:0000313" key="4">
    <source>
        <dbReference type="Proteomes" id="UP001379945"/>
    </source>
</evidence>
<dbReference type="Pfam" id="PF09832">
    <property type="entry name" value="DUF2059"/>
    <property type="match status" value="1"/>
</dbReference>
<proteinExistence type="predicted"/>
<protein>
    <submittedName>
        <fullName evidence="3">DUF2059 domain-containing protein</fullName>
    </submittedName>
</protein>
<name>A0ABU9C5F5_9BURK</name>
<organism evidence="3 4">
    <name type="scientific">Ideonella margarita</name>
    <dbReference type="NCBI Taxonomy" id="2984191"/>
    <lineage>
        <taxon>Bacteria</taxon>
        <taxon>Pseudomonadati</taxon>
        <taxon>Pseudomonadota</taxon>
        <taxon>Betaproteobacteria</taxon>
        <taxon>Burkholderiales</taxon>
        <taxon>Sphaerotilaceae</taxon>
        <taxon>Ideonella</taxon>
    </lineage>
</organism>
<dbReference type="RefSeq" id="WP_341399405.1">
    <property type="nucleotide sequence ID" value="NZ_JBBUTI010000007.1"/>
</dbReference>
<evidence type="ECO:0000256" key="1">
    <source>
        <dbReference type="SAM" id="SignalP"/>
    </source>
</evidence>
<sequence>MITLLKHLPLTLLASALLAGTAHADDKKDLAARVVQLQQQSAENVGRAVAGQTAQQVLQAAGGAIGGVAPEKREAVAKEIQADVKKFHDEIEPVLRDRAVKLSQPTLGPLLEEKFTEDELKTIITWLESSAMKKFSQISNDMQNALSQKLVADTRPTVEPKLKALEDNLRKKLGVPVDAAGAAKPAAAKPVKK</sequence>
<dbReference type="EMBL" id="JBBUTI010000007">
    <property type="protein sequence ID" value="MEK8047109.1"/>
    <property type="molecule type" value="Genomic_DNA"/>
</dbReference>
<keyword evidence="1" id="KW-0732">Signal</keyword>
<dbReference type="Proteomes" id="UP001379945">
    <property type="component" value="Unassembled WGS sequence"/>
</dbReference>
<comment type="caution">
    <text evidence="3">The sequence shown here is derived from an EMBL/GenBank/DDBJ whole genome shotgun (WGS) entry which is preliminary data.</text>
</comment>
<feature type="domain" description="DUF2059" evidence="2">
    <location>
        <begin position="108"/>
        <end position="148"/>
    </location>
</feature>
<feature type="signal peptide" evidence="1">
    <location>
        <begin position="1"/>
        <end position="24"/>
    </location>
</feature>
<dbReference type="InterPro" id="IPR018637">
    <property type="entry name" value="DUF2059"/>
</dbReference>